<evidence type="ECO:0000256" key="1">
    <source>
        <dbReference type="SAM" id="MobiDB-lite"/>
    </source>
</evidence>
<reference evidence="3" key="1">
    <citation type="submission" date="2014-04" db="EMBL/GenBank/DDBJ databases">
        <title>Evolutionary Origins and Diversification of the Mycorrhizal Mutualists.</title>
        <authorList>
            <consortium name="DOE Joint Genome Institute"/>
            <consortium name="Mycorrhizal Genomics Consortium"/>
            <person name="Kohler A."/>
            <person name="Kuo A."/>
            <person name="Nagy L.G."/>
            <person name="Floudas D."/>
            <person name="Copeland A."/>
            <person name="Barry K.W."/>
            <person name="Cichocki N."/>
            <person name="Veneault-Fourrey C."/>
            <person name="LaButti K."/>
            <person name="Lindquist E.A."/>
            <person name="Lipzen A."/>
            <person name="Lundell T."/>
            <person name="Morin E."/>
            <person name="Murat C."/>
            <person name="Riley R."/>
            <person name="Ohm R."/>
            <person name="Sun H."/>
            <person name="Tunlid A."/>
            <person name="Henrissat B."/>
            <person name="Grigoriev I.V."/>
            <person name="Hibbett D.S."/>
            <person name="Martin F."/>
        </authorList>
    </citation>
    <scope>NUCLEOTIDE SEQUENCE [LARGE SCALE GENOMIC DNA]</scope>
    <source>
        <strain evidence="3">FD-334 SS-4</strain>
    </source>
</reference>
<sequence length="869" mass="92953">MAAEGAHPEAAASQRTCHSAPLRGGACRRIYPLVSCLLRSSLPARPSSPGTLPHPPSSASFSRYALYTTGNDVDASRQQSDACHCISRERGVPQLDMDMDMDFGMGDLRLSFGMSVGGMGMDMGDMGSMVMSDIDMGALSVTPSDDGGGAASRGAVGLEFEDAFTDDDFSFFDRPPRAPPPSGPVSHFGGSTGAGIGSLMSPPVTHFLHDTGMAQNAQHMWTPGAGDSATPLHHHAYEHEHLAGHGATDGMSSVPATSGVHLSTRAVTLAHGLPTPHDGGASRFDPIPFSASHRRPDGKYAHGKFALALGADLSSPPAEDEDTRDQPASPGHARYTYRSAAAWDPSHGSSGWRLRYDAVTGPRIGVVRKLISVKRRPGQHGARDPQRTALWAGSAAHEDWATPPPPSTTDDGDVSEAESEEEEDADEDGPDTPPPAYLPLGPALLPMHFAHAALLDLSVPLRPSGSALLPHFLVQARYRRLEGTAQAVGDEVVANLVWATPWRAASVGARSGGSLWASDACTAVALLSRVPGVRAGLRLPEVFGLAQKMVLCFSRSLAPMISIGKGDAVIQVLLTAIRFWEKLGLDPIGGRKDLSAFVLFEYVGGQTQALVDTWVTNLRSTYQGNHFGTLRLGTSTFCAKDGSVPLKFDATFRKSFGIFHPFHSVYYTNSTQMFMPFFALPVTAMSLSSAVLRQILSVVKKVAARYRTGQLIFQFIPEQHLFSSLEKPAGYESALDQIAFSVHDRVPAVADRLRTQRPNLSFGDGTQRYFAAPSFTLARPLHTRVSYARAAHASLDVLDRHTLLWRKVAQPDDDRAGLGPEEAAEAEAADVSPRPAPHALAAPRGVGEVAGARCLRGQWRGVRRSDEVV</sequence>
<proteinExistence type="predicted"/>
<evidence type="ECO:0000313" key="3">
    <source>
        <dbReference type="Proteomes" id="UP000054270"/>
    </source>
</evidence>
<protein>
    <submittedName>
        <fullName evidence="2">Uncharacterized protein</fullName>
    </submittedName>
</protein>
<feature type="region of interest" description="Disordered" evidence="1">
    <location>
        <begin position="397"/>
        <end position="438"/>
    </location>
</feature>
<accession>A0A0D2N755</accession>
<feature type="region of interest" description="Disordered" evidence="1">
    <location>
        <begin position="812"/>
        <end position="843"/>
    </location>
</feature>
<dbReference type="AlphaFoldDB" id="A0A0D2N755"/>
<name>A0A0D2N755_HYPSF</name>
<evidence type="ECO:0000313" key="2">
    <source>
        <dbReference type="EMBL" id="KJA14964.1"/>
    </source>
</evidence>
<feature type="compositionally biased region" description="Acidic residues" evidence="1">
    <location>
        <begin position="410"/>
        <end position="430"/>
    </location>
</feature>
<dbReference type="Proteomes" id="UP000054270">
    <property type="component" value="Unassembled WGS sequence"/>
</dbReference>
<dbReference type="STRING" id="945553.A0A0D2N755"/>
<keyword evidence="3" id="KW-1185">Reference proteome</keyword>
<dbReference type="OrthoDB" id="103819at2759"/>
<organism evidence="2 3">
    <name type="scientific">Hypholoma sublateritium (strain FD-334 SS-4)</name>
    <dbReference type="NCBI Taxonomy" id="945553"/>
    <lineage>
        <taxon>Eukaryota</taxon>
        <taxon>Fungi</taxon>
        <taxon>Dikarya</taxon>
        <taxon>Basidiomycota</taxon>
        <taxon>Agaricomycotina</taxon>
        <taxon>Agaricomycetes</taxon>
        <taxon>Agaricomycetidae</taxon>
        <taxon>Agaricales</taxon>
        <taxon>Agaricineae</taxon>
        <taxon>Strophariaceae</taxon>
        <taxon>Hypholoma</taxon>
    </lineage>
</organism>
<gene>
    <name evidence="2" type="ORF">HYPSUDRAFT_208274</name>
</gene>
<feature type="region of interest" description="Disordered" evidence="1">
    <location>
        <begin position="312"/>
        <end position="332"/>
    </location>
</feature>
<dbReference type="EMBL" id="KN817659">
    <property type="protein sequence ID" value="KJA14964.1"/>
    <property type="molecule type" value="Genomic_DNA"/>
</dbReference>